<proteinExistence type="predicted"/>
<organism evidence="1 2">
    <name type="scientific">Nocardioides daedukensis</name>
    <dbReference type="NCBI Taxonomy" id="634462"/>
    <lineage>
        <taxon>Bacteria</taxon>
        <taxon>Bacillati</taxon>
        <taxon>Actinomycetota</taxon>
        <taxon>Actinomycetes</taxon>
        <taxon>Propionibacteriales</taxon>
        <taxon>Nocardioidaceae</taxon>
        <taxon>Nocardioides</taxon>
    </lineage>
</organism>
<sequence>MEPYLEVRESYAAFAREAVDSPCFVDWSLGVRDDPEVQALIATLPAVKQQPNLVFAAARWLGVTAPGPYEGLRELLLARWDEVRSVVLDRSTQTNEVRRLATLLPAFTAAVGSGPVALLEVGASAGLNLFPDRWSFRWSHSDGSVVALGDGDPLDCDIEGTPPLPDTHPKISWRGGIDLNPLDVTDPDAMAWLENLVWPEQDARRERLRTAIAIAAEDPPDLRAGDLIETLSAMLEEVPEDSTAIVFHSAVIAYLPPQRRTDFHALMSELVAAGRCHWVSNEGPGVLPEITRTAPARGEGEVRFVLGLDGRAVGFAHGHGASLTWFG</sequence>
<dbReference type="InterPro" id="IPR011200">
    <property type="entry name" value="UCP012608"/>
</dbReference>
<gene>
    <name evidence="1" type="ORF">BJ980_002532</name>
</gene>
<dbReference type="Pfam" id="PF10094">
    <property type="entry name" value="DUF2332"/>
    <property type="match status" value="1"/>
</dbReference>
<accession>A0A7Y9UU01</accession>
<keyword evidence="2" id="KW-1185">Reference proteome</keyword>
<protein>
    <recommendedName>
        <fullName evidence="3">DUF2332 domain-containing protein</fullName>
    </recommendedName>
</protein>
<evidence type="ECO:0000313" key="1">
    <source>
        <dbReference type="EMBL" id="NYG59609.1"/>
    </source>
</evidence>
<comment type="caution">
    <text evidence="1">The sequence shown here is derived from an EMBL/GenBank/DDBJ whole genome shotgun (WGS) entry which is preliminary data.</text>
</comment>
<dbReference type="EMBL" id="JACCAA010000001">
    <property type="protein sequence ID" value="NYG59609.1"/>
    <property type="molecule type" value="Genomic_DNA"/>
</dbReference>
<dbReference type="RefSeq" id="WP_179502636.1">
    <property type="nucleotide sequence ID" value="NZ_JACCAA010000001.1"/>
</dbReference>
<reference evidence="1 2" key="1">
    <citation type="submission" date="2020-07" db="EMBL/GenBank/DDBJ databases">
        <title>Sequencing the genomes of 1000 actinobacteria strains.</title>
        <authorList>
            <person name="Klenk H.-P."/>
        </authorList>
    </citation>
    <scope>NUCLEOTIDE SEQUENCE [LARGE SCALE GENOMIC DNA]</scope>
    <source>
        <strain evidence="1 2">DSM 23819</strain>
    </source>
</reference>
<evidence type="ECO:0008006" key="3">
    <source>
        <dbReference type="Google" id="ProtNLM"/>
    </source>
</evidence>
<name>A0A7Y9UU01_9ACTN</name>
<evidence type="ECO:0000313" key="2">
    <source>
        <dbReference type="Proteomes" id="UP000540656"/>
    </source>
</evidence>
<dbReference type="AlphaFoldDB" id="A0A7Y9UU01"/>
<dbReference type="Proteomes" id="UP000540656">
    <property type="component" value="Unassembled WGS sequence"/>
</dbReference>